<keyword evidence="2" id="KW-1185">Reference proteome</keyword>
<dbReference type="Proteomes" id="UP001642409">
    <property type="component" value="Unassembled WGS sequence"/>
</dbReference>
<reference evidence="1 2" key="1">
    <citation type="submission" date="2024-07" db="EMBL/GenBank/DDBJ databases">
        <authorList>
            <person name="Akdeniz Z."/>
        </authorList>
    </citation>
    <scope>NUCLEOTIDE SEQUENCE [LARGE SCALE GENOMIC DNA]</scope>
</reference>
<proteinExistence type="predicted"/>
<dbReference type="EMBL" id="CAXDID020000114">
    <property type="protein sequence ID" value="CAL6030244.1"/>
    <property type="molecule type" value="Genomic_DNA"/>
</dbReference>
<comment type="caution">
    <text evidence="1">The sequence shown here is derived from an EMBL/GenBank/DDBJ whole genome shotgun (WGS) entry which is preliminary data.</text>
</comment>
<protein>
    <submittedName>
        <fullName evidence="1">Hypothetical_protein</fullName>
    </submittedName>
</protein>
<evidence type="ECO:0000313" key="1">
    <source>
        <dbReference type="EMBL" id="CAL6030244.1"/>
    </source>
</evidence>
<name>A0ABP1J4T2_9EUKA</name>
<sequence>MASVIMFPHGSSVSKSELNPKFAHAIFLSFQSSKYLENRKFCRRKLKGNFKVVGVELMEVPNYHCRRGRDELKEAAKIYLNKLVKFDFQYFINIAYYIIVLFLQNIQFVPSTGCLERKYSPSSLYLKK</sequence>
<organism evidence="1 2">
    <name type="scientific">Hexamita inflata</name>
    <dbReference type="NCBI Taxonomy" id="28002"/>
    <lineage>
        <taxon>Eukaryota</taxon>
        <taxon>Metamonada</taxon>
        <taxon>Diplomonadida</taxon>
        <taxon>Hexamitidae</taxon>
        <taxon>Hexamitinae</taxon>
        <taxon>Hexamita</taxon>
    </lineage>
</organism>
<gene>
    <name evidence="1" type="ORF">HINF_LOCUS33121</name>
</gene>
<evidence type="ECO:0000313" key="2">
    <source>
        <dbReference type="Proteomes" id="UP001642409"/>
    </source>
</evidence>
<accession>A0ABP1J4T2</accession>